<evidence type="ECO:0000313" key="2">
    <source>
        <dbReference type="EMBL" id="CAL5990134.1"/>
    </source>
</evidence>
<dbReference type="Proteomes" id="UP001642409">
    <property type="component" value="Unassembled WGS sequence"/>
</dbReference>
<accession>A0AA86NN79</accession>
<proteinExistence type="predicted"/>
<sequence length="152" mass="17618">MNPLEDQQSLFALQAPLTQDFDIKIHKNGIILIFISNTCTIQKLKFDTQMQENLQGMTGKRKHGAATITEQMEFADVLINNEWSKIKTPVRAKLLEVNPQAETELKPGMLLCVYQPKWDQMNMVKGLIDKKQQNQELTEEEIKQWNNYVLVK</sequence>
<comment type="caution">
    <text evidence="1">The sequence shown here is derived from an EMBL/GenBank/DDBJ whole genome shotgun (WGS) entry which is preliminary data.</text>
</comment>
<reference evidence="1" key="1">
    <citation type="submission" date="2023-06" db="EMBL/GenBank/DDBJ databases">
        <authorList>
            <person name="Kurt Z."/>
        </authorList>
    </citation>
    <scope>NUCLEOTIDE SEQUENCE</scope>
</reference>
<reference evidence="2 3" key="2">
    <citation type="submission" date="2024-07" db="EMBL/GenBank/DDBJ databases">
        <authorList>
            <person name="Akdeniz Z."/>
        </authorList>
    </citation>
    <scope>NUCLEOTIDE SEQUENCE [LARGE SCALE GENOMIC DNA]</scope>
</reference>
<protein>
    <submittedName>
        <fullName evidence="1 2">Glycine cleavage system H protein</fullName>
    </submittedName>
</protein>
<gene>
    <name evidence="1" type="ORF">HINF_LOCUS10084</name>
    <name evidence="2" type="ORF">HINF_LOCUS11202</name>
</gene>
<dbReference type="AlphaFoldDB" id="A0AA86NN79"/>
<name>A0AA86NN79_9EUKA</name>
<keyword evidence="3" id="KW-1185">Reference proteome</keyword>
<organism evidence="1">
    <name type="scientific">Hexamita inflata</name>
    <dbReference type="NCBI Taxonomy" id="28002"/>
    <lineage>
        <taxon>Eukaryota</taxon>
        <taxon>Metamonada</taxon>
        <taxon>Diplomonadida</taxon>
        <taxon>Hexamitidae</taxon>
        <taxon>Hexamitinae</taxon>
        <taxon>Hexamita</taxon>
    </lineage>
</organism>
<dbReference type="EMBL" id="CAXDID020000024">
    <property type="protein sequence ID" value="CAL5990134.1"/>
    <property type="molecule type" value="Genomic_DNA"/>
</dbReference>
<evidence type="ECO:0000313" key="1">
    <source>
        <dbReference type="EMBL" id="CAI9922439.1"/>
    </source>
</evidence>
<evidence type="ECO:0000313" key="3">
    <source>
        <dbReference type="Proteomes" id="UP001642409"/>
    </source>
</evidence>
<dbReference type="EMBL" id="CATOUU010000248">
    <property type="protein sequence ID" value="CAI9922439.1"/>
    <property type="molecule type" value="Genomic_DNA"/>
</dbReference>